<reference evidence="3" key="2">
    <citation type="submission" date="2023-06" db="EMBL/GenBank/DDBJ databases">
        <authorList>
            <consortium name="Lawrence Berkeley National Laboratory"/>
            <person name="Mondo S.J."/>
            <person name="Hensen N."/>
            <person name="Bonometti L."/>
            <person name="Westerberg I."/>
            <person name="Brannstrom I.O."/>
            <person name="Guillou S."/>
            <person name="Cros-Aarteil S."/>
            <person name="Calhoun S."/>
            <person name="Haridas S."/>
            <person name="Kuo A."/>
            <person name="Pangilinan J."/>
            <person name="Riley R."/>
            <person name="Labutti K."/>
            <person name="Andreopoulos B."/>
            <person name="Lipzen A."/>
            <person name="Chen C."/>
            <person name="Yanf M."/>
            <person name="Daum C."/>
            <person name="Ng V."/>
            <person name="Clum A."/>
            <person name="Steindorff A."/>
            <person name="Ohm R."/>
            <person name="Martin F."/>
            <person name="Silar P."/>
            <person name="Natvig D."/>
            <person name="Lalanne C."/>
            <person name="Gautier V."/>
            <person name="Ament-Velasquez S.L."/>
            <person name="Kruys A."/>
            <person name="Hutchinson M.I."/>
            <person name="Powell A.J."/>
            <person name="Barry K."/>
            <person name="Miller A.N."/>
            <person name="Grigoriev I.V."/>
            <person name="Debuchy R."/>
            <person name="Gladieux P."/>
            <person name="Thoren M.H."/>
            <person name="Johannesson H."/>
        </authorList>
    </citation>
    <scope>NUCLEOTIDE SEQUENCE</scope>
    <source>
        <strain evidence="3">CBS 626.80</strain>
    </source>
</reference>
<feature type="transmembrane region" description="Helical" evidence="2">
    <location>
        <begin position="6"/>
        <end position="25"/>
    </location>
</feature>
<evidence type="ECO:0000313" key="4">
    <source>
        <dbReference type="Proteomes" id="UP001303222"/>
    </source>
</evidence>
<sequence length="104" mass="11293">MTGSGAIAFMVTMIVLAALVFRAASRLQSVVATSMSLHQNSNCAADAFIKVRKHTDRAQHQKKNKKISFKDPPLPAQQDLHPLKFNSLPKTHRAVISTTAADAP</sequence>
<dbReference type="AlphaFoldDB" id="A0AAN6NPP9"/>
<name>A0AAN6NPP9_9PEZI</name>
<keyword evidence="4" id="KW-1185">Reference proteome</keyword>
<evidence type="ECO:0000313" key="3">
    <source>
        <dbReference type="EMBL" id="KAK3947903.1"/>
    </source>
</evidence>
<keyword evidence="2" id="KW-0472">Membrane</keyword>
<gene>
    <name evidence="3" type="ORF">QBC32DRAFT_71955</name>
</gene>
<accession>A0AAN6NPP9</accession>
<dbReference type="Proteomes" id="UP001303222">
    <property type="component" value="Unassembled WGS sequence"/>
</dbReference>
<feature type="region of interest" description="Disordered" evidence="1">
    <location>
        <begin position="56"/>
        <end position="76"/>
    </location>
</feature>
<proteinExistence type="predicted"/>
<keyword evidence="2" id="KW-1133">Transmembrane helix</keyword>
<protein>
    <submittedName>
        <fullName evidence="3">Uncharacterized protein</fullName>
    </submittedName>
</protein>
<evidence type="ECO:0000256" key="2">
    <source>
        <dbReference type="SAM" id="Phobius"/>
    </source>
</evidence>
<keyword evidence="2" id="KW-0812">Transmembrane</keyword>
<comment type="caution">
    <text evidence="3">The sequence shown here is derived from an EMBL/GenBank/DDBJ whole genome shotgun (WGS) entry which is preliminary data.</text>
</comment>
<feature type="compositionally biased region" description="Basic residues" evidence="1">
    <location>
        <begin position="56"/>
        <end position="67"/>
    </location>
</feature>
<dbReference type="EMBL" id="MU859300">
    <property type="protein sequence ID" value="KAK3947903.1"/>
    <property type="molecule type" value="Genomic_DNA"/>
</dbReference>
<evidence type="ECO:0000256" key="1">
    <source>
        <dbReference type="SAM" id="MobiDB-lite"/>
    </source>
</evidence>
<organism evidence="3 4">
    <name type="scientific">Pseudoneurospora amorphoporcata</name>
    <dbReference type="NCBI Taxonomy" id="241081"/>
    <lineage>
        <taxon>Eukaryota</taxon>
        <taxon>Fungi</taxon>
        <taxon>Dikarya</taxon>
        <taxon>Ascomycota</taxon>
        <taxon>Pezizomycotina</taxon>
        <taxon>Sordariomycetes</taxon>
        <taxon>Sordariomycetidae</taxon>
        <taxon>Sordariales</taxon>
        <taxon>Sordariaceae</taxon>
        <taxon>Pseudoneurospora</taxon>
    </lineage>
</organism>
<reference evidence="3" key="1">
    <citation type="journal article" date="2023" name="Mol. Phylogenet. Evol.">
        <title>Genome-scale phylogeny and comparative genomics of the fungal order Sordariales.</title>
        <authorList>
            <person name="Hensen N."/>
            <person name="Bonometti L."/>
            <person name="Westerberg I."/>
            <person name="Brannstrom I.O."/>
            <person name="Guillou S."/>
            <person name="Cros-Aarteil S."/>
            <person name="Calhoun S."/>
            <person name="Haridas S."/>
            <person name="Kuo A."/>
            <person name="Mondo S."/>
            <person name="Pangilinan J."/>
            <person name="Riley R."/>
            <person name="LaButti K."/>
            <person name="Andreopoulos B."/>
            <person name="Lipzen A."/>
            <person name="Chen C."/>
            <person name="Yan M."/>
            <person name="Daum C."/>
            <person name="Ng V."/>
            <person name="Clum A."/>
            <person name="Steindorff A."/>
            <person name="Ohm R.A."/>
            <person name="Martin F."/>
            <person name="Silar P."/>
            <person name="Natvig D.O."/>
            <person name="Lalanne C."/>
            <person name="Gautier V."/>
            <person name="Ament-Velasquez S.L."/>
            <person name="Kruys A."/>
            <person name="Hutchinson M.I."/>
            <person name="Powell A.J."/>
            <person name="Barry K."/>
            <person name="Miller A.N."/>
            <person name="Grigoriev I.V."/>
            <person name="Debuchy R."/>
            <person name="Gladieux P."/>
            <person name="Hiltunen Thoren M."/>
            <person name="Johannesson H."/>
        </authorList>
    </citation>
    <scope>NUCLEOTIDE SEQUENCE</scope>
    <source>
        <strain evidence="3">CBS 626.80</strain>
    </source>
</reference>